<dbReference type="PANTHER" id="PTHR12482">
    <property type="entry name" value="LIPASE ROG1-RELATED-RELATED"/>
    <property type="match status" value="1"/>
</dbReference>
<organism evidence="2 3">
    <name type="scientific">Strongyloides venezuelensis</name>
    <name type="common">Threadworm</name>
    <dbReference type="NCBI Taxonomy" id="75913"/>
    <lineage>
        <taxon>Eukaryota</taxon>
        <taxon>Metazoa</taxon>
        <taxon>Ecdysozoa</taxon>
        <taxon>Nematoda</taxon>
        <taxon>Chromadorea</taxon>
        <taxon>Rhabditida</taxon>
        <taxon>Tylenchina</taxon>
        <taxon>Panagrolaimomorpha</taxon>
        <taxon>Strongyloidoidea</taxon>
        <taxon>Strongyloididae</taxon>
        <taxon>Strongyloides</taxon>
    </lineage>
</organism>
<dbReference type="WBParaSite" id="SVE_0457200.1">
    <property type="protein sequence ID" value="SVE_0457200.1"/>
    <property type="gene ID" value="SVE_0457200"/>
</dbReference>
<dbReference type="Proteomes" id="UP000035680">
    <property type="component" value="Unassembled WGS sequence"/>
</dbReference>
<reference evidence="2" key="1">
    <citation type="submission" date="2014-07" db="EMBL/GenBank/DDBJ databases">
        <authorList>
            <person name="Martin A.A"/>
            <person name="De Silva N."/>
        </authorList>
    </citation>
    <scope>NUCLEOTIDE SEQUENCE</scope>
</reference>
<proteinExistence type="predicted"/>
<evidence type="ECO:0000313" key="2">
    <source>
        <dbReference type="Proteomes" id="UP000035680"/>
    </source>
</evidence>
<dbReference type="InterPro" id="IPR007751">
    <property type="entry name" value="DUF676_lipase-like"/>
</dbReference>
<sequence length="809" mass="93395">MHMKLCPEFKIWLRFDELFNVDLFHRGCYAVKLHFPDSVKDKITIVHLVKDSPLTDDIVIEGEVSEKNEAISRFKAILYKKECVSLNDAFVIIYKYPESIIKLSKSLKLCFEIQLLSRQRQPNSSIPILSGDPKILSTRKLYLNLKIDRSIHLKKVLYFDSNSFAAVTLTLYASLIGFKLKKKSNKMETTITNQLKCTYELALYSLISIYQDLKNYIYRNSNLLNGIVLKNAEDINIKKQVHEEMNILLNDQKPWEKIEQNISTKSKNLNTLFEQAIFLFKDCKQITEQLYQKEFLNRIKKLGEGFFYWEDSIVSLINDNSSHQKIHEIVVKKVEKSDYWHNIPMLDFHCVENDYLYPKGSVVLEHLFSPVLRKKNNSTASKSSKDINTSLLLSDKISFVENTIEDNVKIVRCSTDSNIIYSTDKSHSKNEEIHSSLKEKSHLLKLESSEDSSIASSKSSSSEDIEQITEILNTFGKTNKSITTYIDEKEKLKATLLSLNFHGLLYSEKNSLSTKIIDYFSSNEKIQYNVRNKREQSLLHLIVFVHGLEGSSLDLQGYMNFITLSNPDCNYQFLHSQCNESKTWLDIESMGKNLLNEIIEEIDKTKTKPGKISFVAHSLGGLIIRSMFNVSHVEILKPYLHTILTLNSPHCGLMYMDKKTSLGINIIRWWKQSMSLYQLTLRDHTNPRESFIYKLSLNSALSYFRNVLLVGDYNDNFVPATSSLVETCVESKKDNSIMGYTYREIIQNLNNAISESENETLLVKYIISHHSDPIISMDRLIGRSEHVAPVDDDNFIEKFICISAGKYFR</sequence>
<dbReference type="SUPFAM" id="SSF53474">
    <property type="entry name" value="alpha/beta-Hydrolases"/>
    <property type="match status" value="1"/>
</dbReference>
<protein>
    <submittedName>
        <fullName evidence="3">DUF676 domain-containing protein</fullName>
    </submittedName>
</protein>
<dbReference type="AlphaFoldDB" id="A0A0K0F6X6"/>
<dbReference type="Gene3D" id="3.40.50.1820">
    <property type="entry name" value="alpha/beta hydrolase"/>
    <property type="match status" value="1"/>
</dbReference>
<feature type="domain" description="DUF676" evidence="1">
    <location>
        <begin position="539"/>
        <end position="722"/>
    </location>
</feature>
<dbReference type="Pfam" id="PF05057">
    <property type="entry name" value="DUF676"/>
    <property type="match status" value="1"/>
</dbReference>
<dbReference type="InterPro" id="IPR029058">
    <property type="entry name" value="AB_hydrolase_fold"/>
</dbReference>
<evidence type="ECO:0000259" key="1">
    <source>
        <dbReference type="Pfam" id="PF05057"/>
    </source>
</evidence>
<dbReference type="InterPro" id="IPR044294">
    <property type="entry name" value="Lipase-like"/>
</dbReference>
<accession>A0A0K0F6X6</accession>
<evidence type="ECO:0000313" key="3">
    <source>
        <dbReference type="WBParaSite" id="SVE_0457200.1"/>
    </source>
</evidence>
<name>A0A0K0F6X6_STRVS</name>
<keyword evidence="2" id="KW-1185">Reference proteome</keyword>
<reference evidence="3" key="2">
    <citation type="submission" date="2015-08" db="UniProtKB">
        <authorList>
            <consortium name="WormBaseParasite"/>
        </authorList>
    </citation>
    <scope>IDENTIFICATION</scope>
</reference>
<dbReference type="PANTHER" id="PTHR12482:SF5">
    <property type="entry name" value="DUF676 DOMAIN-CONTAINING PROTEIN"/>
    <property type="match status" value="1"/>
</dbReference>